<dbReference type="RefSeq" id="WP_036595500.1">
    <property type="nucleotide sequence ID" value="NZ_CP076607.1"/>
</dbReference>
<feature type="binding site" evidence="8">
    <location>
        <begin position="71"/>
        <end position="74"/>
    </location>
    <ligand>
        <name>NADP(+)</name>
        <dbReference type="ChEBI" id="CHEBI:58349"/>
    </ligand>
</feature>
<dbReference type="PANTHER" id="PTHR11645">
    <property type="entry name" value="PYRROLINE-5-CARBOXYLATE REDUCTASE"/>
    <property type="match status" value="1"/>
</dbReference>
<evidence type="ECO:0000256" key="8">
    <source>
        <dbReference type="PIRSR" id="PIRSR000193-1"/>
    </source>
</evidence>
<dbReference type="EMBL" id="FODH01000005">
    <property type="protein sequence ID" value="SEO10756.1"/>
    <property type="molecule type" value="Genomic_DNA"/>
</dbReference>
<dbReference type="OrthoDB" id="9805754at2"/>
<dbReference type="InterPro" id="IPR008927">
    <property type="entry name" value="6-PGluconate_DH-like_C_sf"/>
</dbReference>
<dbReference type="SUPFAM" id="SSF48179">
    <property type="entry name" value="6-phosphogluconate dehydrogenase C-terminal domain-like"/>
    <property type="match status" value="1"/>
</dbReference>
<reference evidence="11 14" key="2">
    <citation type="submission" date="2021-06" db="EMBL/GenBank/DDBJ databases">
        <title>Whole genome sequence of Paenibacillus sophorae DSM23020 for comparative genomics.</title>
        <authorList>
            <person name="Kim M.-J."/>
            <person name="Lee G."/>
            <person name="Shin J.-H."/>
        </authorList>
    </citation>
    <scope>NUCLEOTIDE SEQUENCE [LARGE SCALE GENOMIC DNA]</scope>
    <source>
        <strain evidence="11 14">DSM 23020</strain>
    </source>
</reference>
<dbReference type="PIRSF" id="PIRSF000193">
    <property type="entry name" value="Pyrrol-5-carb_rd"/>
    <property type="match status" value="1"/>
</dbReference>
<dbReference type="InterPro" id="IPR000304">
    <property type="entry name" value="Pyrroline-COOH_reductase"/>
</dbReference>
<dbReference type="SUPFAM" id="SSF51735">
    <property type="entry name" value="NAD(P)-binding Rossmann-fold domains"/>
    <property type="match status" value="1"/>
</dbReference>
<evidence type="ECO:0000313" key="11">
    <source>
        <dbReference type="EMBL" id="QWU17621.1"/>
    </source>
</evidence>
<comment type="subcellular location">
    <subcellularLocation>
        <location evidence="6">Cytoplasm</location>
    </subcellularLocation>
</comment>
<dbReference type="AlphaFoldDB" id="A0A1H8M0T8"/>
<reference evidence="12 13" key="1">
    <citation type="submission" date="2016-10" db="EMBL/GenBank/DDBJ databases">
        <authorList>
            <person name="de Groot N.N."/>
        </authorList>
    </citation>
    <scope>NUCLEOTIDE SEQUENCE [LARGE SCALE GENOMIC DNA]</scope>
    <source>
        <strain evidence="12 13">CGMCC 1.10238</strain>
    </source>
</reference>
<keyword evidence="2 6" id="KW-0641">Proline biosynthesis</keyword>
<name>A0A1H8M0T8_9BACL</name>
<comment type="pathway">
    <text evidence="6">Amino-acid biosynthesis; L-proline biosynthesis; L-proline from L-glutamate 5-semialdehyde: step 1/1.</text>
</comment>
<evidence type="ECO:0000313" key="14">
    <source>
        <dbReference type="Proteomes" id="UP000683429"/>
    </source>
</evidence>
<gene>
    <name evidence="6 11" type="primary">proC</name>
    <name evidence="11" type="ORF">KP014_11055</name>
    <name evidence="12" type="ORF">SAMN04487895_10513</name>
</gene>
<dbReference type="Gene3D" id="1.10.3730.10">
    <property type="entry name" value="ProC C-terminal domain-like"/>
    <property type="match status" value="1"/>
</dbReference>
<dbReference type="Proteomes" id="UP000683429">
    <property type="component" value="Chromosome"/>
</dbReference>
<dbReference type="InterPro" id="IPR028939">
    <property type="entry name" value="P5C_Rdtase_cat_N"/>
</dbReference>
<comment type="similarity">
    <text evidence="1 6">Belongs to the pyrroline-5-carboxylate reductase family.</text>
</comment>
<evidence type="ECO:0000313" key="13">
    <source>
        <dbReference type="Proteomes" id="UP000198809"/>
    </source>
</evidence>
<dbReference type="PANTHER" id="PTHR11645:SF0">
    <property type="entry name" value="PYRROLINE-5-CARBOXYLATE REDUCTASE 3"/>
    <property type="match status" value="1"/>
</dbReference>
<evidence type="ECO:0000256" key="3">
    <source>
        <dbReference type="ARBA" id="ARBA00022857"/>
    </source>
</evidence>
<proteinExistence type="inferred from homology"/>
<keyword evidence="14" id="KW-1185">Reference proteome</keyword>
<keyword evidence="3 6" id="KW-0521">NADP</keyword>
<keyword evidence="6" id="KW-0963">Cytoplasm</keyword>
<evidence type="ECO:0000259" key="9">
    <source>
        <dbReference type="Pfam" id="PF03807"/>
    </source>
</evidence>
<dbReference type="GO" id="GO:0005737">
    <property type="term" value="C:cytoplasm"/>
    <property type="evidence" value="ECO:0007669"/>
    <property type="project" value="UniProtKB-SubCell"/>
</dbReference>
<evidence type="ECO:0000259" key="10">
    <source>
        <dbReference type="Pfam" id="PF14748"/>
    </source>
</evidence>
<dbReference type="EMBL" id="CP076607">
    <property type="protein sequence ID" value="QWU17621.1"/>
    <property type="molecule type" value="Genomic_DNA"/>
</dbReference>
<sequence length="270" mass="28849">MAGQRIHFIGGGQMAEAIIRAIISNQTTAAEHISVADINEERIRLLSGKYGIQAETRQEAALAEADLIIIAVRPQDNLAEVGRIIHEHAAQNSAVISIVAGVTIEKLAGYIGGDRPIVRVIPNTLTDTGLGYSGAALNAHAAKEEVDDFLNGFGKVQYLDESLIDIFTGYGVAGPNYVYYFIESLADAGVLAGLPREQAWQVALENVEGGVAMLRHTKLHPRQLLDINNSPGGVGINGLYELNNSDFAAGLQRSVLAAVKRTTELGKDHS</sequence>
<dbReference type="GO" id="GO:0004735">
    <property type="term" value="F:pyrroline-5-carboxylate reductase activity"/>
    <property type="evidence" value="ECO:0007669"/>
    <property type="project" value="UniProtKB-UniRule"/>
</dbReference>
<evidence type="ECO:0000256" key="2">
    <source>
        <dbReference type="ARBA" id="ARBA00022650"/>
    </source>
</evidence>
<dbReference type="InterPro" id="IPR029036">
    <property type="entry name" value="P5CR_dimer"/>
</dbReference>
<dbReference type="EC" id="1.5.1.2" evidence="6 7"/>
<evidence type="ECO:0000313" key="12">
    <source>
        <dbReference type="EMBL" id="SEO10756.1"/>
    </source>
</evidence>
<evidence type="ECO:0000256" key="7">
    <source>
        <dbReference type="NCBIfam" id="TIGR00112"/>
    </source>
</evidence>
<dbReference type="GO" id="GO:0055129">
    <property type="term" value="P:L-proline biosynthetic process"/>
    <property type="evidence" value="ECO:0007669"/>
    <property type="project" value="UniProtKB-UniRule"/>
</dbReference>
<feature type="binding site" evidence="8">
    <location>
        <begin position="9"/>
        <end position="14"/>
    </location>
    <ligand>
        <name>NADP(+)</name>
        <dbReference type="ChEBI" id="CHEBI:58349"/>
    </ligand>
</feature>
<comment type="function">
    <text evidence="5 6">Catalyzes the reduction of 1-pyrroline-5-carboxylate (PCA) to L-proline.</text>
</comment>
<dbReference type="HAMAP" id="MF_01925">
    <property type="entry name" value="P5C_reductase"/>
    <property type="match status" value="1"/>
</dbReference>
<dbReference type="Proteomes" id="UP000198809">
    <property type="component" value="Unassembled WGS sequence"/>
</dbReference>
<evidence type="ECO:0000256" key="1">
    <source>
        <dbReference type="ARBA" id="ARBA00005525"/>
    </source>
</evidence>
<organism evidence="12 13">
    <name type="scientific">Paenibacillus sophorae</name>
    <dbReference type="NCBI Taxonomy" id="1333845"/>
    <lineage>
        <taxon>Bacteria</taxon>
        <taxon>Bacillati</taxon>
        <taxon>Bacillota</taxon>
        <taxon>Bacilli</taxon>
        <taxon>Bacillales</taxon>
        <taxon>Paenibacillaceae</taxon>
        <taxon>Paenibacillus</taxon>
    </lineage>
</organism>
<keyword evidence="4 6" id="KW-0560">Oxidoreductase</keyword>
<dbReference type="Pfam" id="PF14748">
    <property type="entry name" value="P5CR_dimer"/>
    <property type="match status" value="1"/>
</dbReference>
<protein>
    <recommendedName>
        <fullName evidence="6 7">Pyrroline-5-carboxylate reductase</fullName>
        <shortName evidence="6">P5C reductase</shortName>
        <shortName evidence="6">P5CR</shortName>
        <ecNumber evidence="6 7">1.5.1.2</ecNumber>
    </recommendedName>
    <alternativeName>
        <fullName evidence="6">PCA reductase</fullName>
    </alternativeName>
</protein>
<dbReference type="FunFam" id="1.10.3730.10:FF:000001">
    <property type="entry name" value="Pyrroline-5-carboxylate reductase"/>
    <property type="match status" value="1"/>
</dbReference>
<evidence type="ECO:0000256" key="4">
    <source>
        <dbReference type="ARBA" id="ARBA00023002"/>
    </source>
</evidence>
<feature type="domain" description="Pyrroline-5-carboxylate reductase dimerisation" evidence="10">
    <location>
        <begin position="161"/>
        <end position="265"/>
    </location>
</feature>
<dbReference type="STRING" id="1333845.SAMN04487895_10513"/>
<dbReference type="NCBIfam" id="TIGR00112">
    <property type="entry name" value="proC"/>
    <property type="match status" value="1"/>
</dbReference>
<evidence type="ECO:0000256" key="6">
    <source>
        <dbReference type="HAMAP-Rule" id="MF_01925"/>
    </source>
</evidence>
<dbReference type="Gene3D" id="3.40.50.720">
    <property type="entry name" value="NAD(P)-binding Rossmann-like Domain"/>
    <property type="match status" value="1"/>
</dbReference>
<comment type="catalytic activity">
    <reaction evidence="6">
        <text>L-proline + NAD(+) = (S)-1-pyrroline-5-carboxylate + NADH + 2 H(+)</text>
        <dbReference type="Rhea" id="RHEA:14105"/>
        <dbReference type="ChEBI" id="CHEBI:15378"/>
        <dbReference type="ChEBI" id="CHEBI:17388"/>
        <dbReference type="ChEBI" id="CHEBI:57540"/>
        <dbReference type="ChEBI" id="CHEBI:57945"/>
        <dbReference type="ChEBI" id="CHEBI:60039"/>
        <dbReference type="EC" id="1.5.1.2"/>
    </reaction>
</comment>
<keyword evidence="6" id="KW-0028">Amino-acid biosynthesis</keyword>
<dbReference type="Pfam" id="PF03807">
    <property type="entry name" value="F420_oxidored"/>
    <property type="match status" value="1"/>
</dbReference>
<dbReference type="InterPro" id="IPR036291">
    <property type="entry name" value="NAD(P)-bd_dom_sf"/>
</dbReference>
<evidence type="ECO:0000256" key="5">
    <source>
        <dbReference type="ARBA" id="ARBA00058118"/>
    </source>
</evidence>
<accession>A0A1H8M0T8</accession>
<dbReference type="UniPathway" id="UPA00098">
    <property type="reaction ID" value="UER00361"/>
</dbReference>
<feature type="domain" description="Pyrroline-5-carboxylate reductase catalytic N-terminal" evidence="9">
    <location>
        <begin position="5"/>
        <end position="101"/>
    </location>
</feature>
<comment type="catalytic activity">
    <reaction evidence="6">
        <text>L-proline + NADP(+) = (S)-1-pyrroline-5-carboxylate + NADPH + 2 H(+)</text>
        <dbReference type="Rhea" id="RHEA:14109"/>
        <dbReference type="ChEBI" id="CHEBI:15378"/>
        <dbReference type="ChEBI" id="CHEBI:17388"/>
        <dbReference type="ChEBI" id="CHEBI:57783"/>
        <dbReference type="ChEBI" id="CHEBI:58349"/>
        <dbReference type="ChEBI" id="CHEBI:60039"/>
        <dbReference type="EC" id="1.5.1.2"/>
    </reaction>
</comment>